<reference evidence="2 3" key="1">
    <citation type="submission" date="2019-03" db="EMBL/GenBank/DDBJ databases">
        <title>Genomic Encyclopedia of Type Strains, Phase IV (KMG-IV): sequencing the most valuable type-strain genomes for metagenomic binning, comparative biology and taxonomic classification.</title>
        <authorList>
            <person name="Goeker M."/>
        </authorList>
    </citation>
    <scope>NUCLEOTIDE SEQUENCE [LARGE SCALE GENOMIC DNA]</scope>
    <source>
        <strain evidence="2 3">DSM 24629</strain>
    </source>
</reference>
<dbReference type="EMBL" id="SMAL01000004">
    <property type="protein sequence ID" value="TCT14903.1"/>
    <property type="molecule type" value="Genomic_DNA"/>
</dbReference>
<dbReference type="SMART" id="SM00318">
    <property type="entry name" value="SNc"/>
    <property type="match status" value="1"/>
</dbReference>
<evidence type="ECO:0000259" key="1">
    <source>
        <dbReference type="SMART" id="SM00318"/>
    </source>
</evidence>
<evidence type="ECO:0000313" key="2">
    <source>
        <dbReference type="EMBL" id="TCT14903.1"/>
    </source>
</evidence>
<keyword evidence="3" id="KW-1185">Reference proteome</keyword>
<dbReference type="InterPro" id="IPR035437">
    <property type="entry name" value="SNase_OB-fold_sf"/>
</dbReference>
<name>A0A4R3MKE9_9FIRM</name>
<protein>
    <submittedName>
        <fullName evidence="2">Nuclease-like protein</fullName>
    </submittedName>
</protein>
<dbReference type="SUPFAM" id="SSF50199">
    <property type="entry name" value="Staphylococcal nuclease"/>
    <property type="match status" value="1"/>
</dbReference>
<dbReference type="PANTHER" id="PTHR21180">
    <property type="entry name" value="ENDONUCLEASE/EXONUCLEASE/PHOSPHATASE FAMILY DOMAIN-CONTAINING PROTEIN 1"/>
    <property type="match status" value="1"/>
</dbReference>
<accession>A0A4R3MKE9</accession>
<dbReference type="Pfam" id="PF00565">
    <property type="entry name" value="SNase"/>
    <property type="match status" value="1"/>
</dbReference>
<dbReference type="SUPFAM" id="SSF81585">
    <property type="entry name" value="PsbU/PolX domain-like"/>
    <property type="match status" value="1"/>
</dbReference>
<dbReference type="Proteomes" id="UP000294902">
    <property type="component" value="Unassembled WGS sequence"/>
</dbReference>
<proteinExistence type="predicted"/>
<dbReference type="InterPro" id="IPR010994">
    <property type="entry name" value="RuvA_2-like"/>
</dbReference>
<dbReference type="Gene3D" id="1.10.150.320">
    <property type="entry name" value="Photosystem II 12 kDa extrinsic protein"/>
    <property type="match status" value="1"/>
</dbReference>
<dbReference type="SUPFAM" id="SSF47781">
    <property type="entry name" value="RuvA domain 2-like"/>
    <property type="match status" value="3"/>
</dbReference>
<evidence type="ECO:0000313" key="3">
    <source>
        <dbReference type="Proteomes" id="UP000294902"/>
    </source>
</evidence>
<dbReference type="OrthoDB" id="5296317at2"/>
<dbReference type="InterPro" id="IPR051675">
    <property type="entry name" value="Endo/Exo/Phosphatase_dom_1"/>
</dbReference>
<dbReference type="PANTHER" id="PTHR21180:SF32">
    <property type="entry name" value="ENDONUCLEASE_EXONUCLEASE_PHOSPHATASE FAMILY DOMAIN-CONTAINING PROTEIN 1"/>
    <property type="match status" value="1"/>
</dbReference>
<dbReference type="AlphaFoldDB" id="A0A4R3MKE9"/>
<comment type="caution">
    <text evidence="2">The sequence shown here is derived from an EMBL/GenBank/DDBJ whole genome shotgun (WGS) entry which is preliminary data.</text>
</comment>
<sequence>MKKFFSVLLIVSICFINIGTVGASYYLDFREDNITVARIIEIIDGEVFKVIDNLGNKPTEKIVRLIGVNTESNQEAFDYAHNHLLGKNFILSRGSNQNKLPVDRNNFEQVYLYLEYNDLLNLNLIEMGLAKVDDRYSQTERYHYLKRAEEYAKSNLIGIWNEDGSSFFEQKNRVNINTASQTQLMNLLEDTNAYMASRIINYRNRNPFNSIEEIKFADHLINHNWFNKNRDKISVVTNVKYANEYELQTLFPSASNQKVALDSLVHYRLFNDIKTIEDLKPITRDYSYFERFITLDNKRSIQNENIININTATAKEIVDASNLSASIANQIVDVRKHNYIYKNVSEILHFGTNVTSVDLQFEHTNFTAFTNINTASLNELISLFGRREMYYNTKKHFAELIVKARPIYKEEDLVSVIGSSLYNEVRPYIIVEDNTKTFININLASKDLVVGYLKLTEDEGKRFNPNVFYRNTNQLQFDYKKSVGLFSFYTNINTASKEELFLLHKDITTKIVEDIIAFRKDQPFTSIDELNYVFNNNNANVLFNSIRNYIVFY</sequence>
<dbReference type="GO" id="GO:0015628">
    <property type="term" value="P:protein secretion by the type II secretion system"/>
    <property type="evidence" value="ECO:0007669"/>
    <property type="project" value="TreeGrafter"/>
</dbReference>
<feature type="domain" description="TNase-like" evidence="1">
    <location>
        <begin position="33"/>
        <end position="162"/>
    </location>
</feature>
<dbReference type="RefSeq" id="WP_132251736.1">
    <property type="nucleotide sequence ID" value="NZ_SMAL01000004.1"/>
</dbReference>
<dbReference type="Pfam" id="PF12836">
    <property type="entry name" value="HHH_3"/>
    <property type="match status" value="2"/>
</dbReference>
<organism evidence="2 3">
    <name type="scientific">Natranaerovirga pectinivora</name>
    <dbReference type="NCBI Taxonomy" id="682400"/>
    <lineage>
        <taxon>Bacteria</taxon>
        <taxon>Bacillati</taxon>
        <taxon>Bacillota</taxon>
        <taxon>Clostridia</taxon>
        <taxon>Lachnospirales</taxon>
        <taxon>Natranaerovirgaceae</taxon>
        <taxon>Natranaerovirga</taxon>
    </lineage>
</organism>
<dbReference type="GO" id="GO:0015627">
    <property type="term" value="C:type II protein secretion system complex"/>
    <property type="evidence" value="ECO:0007669"/>
    <property type="project" value="TreeGrafter"/>
</dbReference>
<gene>
    <name evidence="2" type="ORF">EDC18_10451</name>
</gene>
<dbReference type="Gene3D" id="2.40.50.90">
    <property type="match status" value="1"/>
</dbReference>
<dbReference type="InterPro" id="IPR016071">
    <property type="entry name" value="Staphylococal_nuclease_OB-fold"/>
</dbReference>